<dbReference type="InterPro" id="IPR003141">
    <property type="entry name" value="Pol/His_phosphatase_N"/>
</dbReference>
<evidence type="ECO:0000256" key="4">
    <source>
        <dbReference type="ARBA" id="ARBA00022605"/>
    </source>
</evidence>
<evidence type="ECO:0000256" key="5">
    <source>
        <dbReference type="ARBA" id="ARBA00022801"/>
    </source>
</evidence>
<comment type="catalytic activity">
    <reaction evidence="7 8">
        <text>L-histidinol phosphate + H2O = L-histidinol + phosphate</text>
        <dbReference type="Rhea" id="RHEA:14465"/>
        <dbReference type="ChEBI" id="CHEBI:15377"/>
        <dbReference type="ChEBI" id="CHEBI:43474"/>
        <dbReference type="ChEBI" id="CHEBI:57699"/>
        <dbReference type="ChEBI" id="CHEBI:57980"/>
        <dbReference type="EC" id="3.1.3.15"/>
    </reaction>
</comment>
<keyword evidence="6 8" id="KW-0368">Histidine biosynthesis</keyword>
<dbReference type="SUPFAM" id="SSF89550">
    <property type="entry name" value="PHP domain-like"/>
    <property type="match status" value="1"/>
</dbReference>
<organism evidence="10 11">
    <name type="scientific">Anaerocolumna jejuensis DSM 15929</name>
    <dbReference type="NCBI Taxonomy" id="1121322"/>
    <lineage>
        <taxon>Bacteria</taxon>
        <taxon>Bacillati</taxon>
        <taxon>Bacillota</taxon>
        <taxon>Clostridia</taxon>
        <taxon>Lachnospirales</taxon>
        <taxon>Lachnospiraceae</taxon>
        <taxon>Anaerocolumna</taxon>
    </lineage>
</organism>
<evidence type="ECO:0000256" key="3">
    <source>
        <dbReference type="ARBA" id="ARBA00013085"/>
    </source>
</evidence>
<feature type="domain" description="Polymerase/histidinol phosphatase N-terminal" evidence="9">
    <location>
        <begin position="4"/>
        <end position="87"/>
    </location>
</feature>
<dbReference type="NCBIfam" id="TIGR01856">
    <property type="entry name" value="hisJ_fam"/>
    <property type="match status" value="1"/>
</dbReference>
<dbReference type="Proteomes" id="UP000184386">
    <property type="component" value="Unassembled WGS sequence"/>
</dbReference>
<dbReference type="PANTHER" id="PTHR21039:SF0">
    <property type="entry name" value="HISTIDINOL-PHOSPHATASE"/>
    <property type="match status" value="1"/>
</dbReference>
<evidence type="ECO:0000256" key="8">
    <source>
        <dbReference type="RuleBase" id="RU366003"/>
    </source>
</evidence>
<dbReference type="GO" id="GO:0004401">
    <property type="term" value="F:histidinol-phosphatase activity"/>
    <property type="evidence" value="ECO:0007669"/>
    <property type="project" value="UniProtKB-UniRule"/>
</dbReference>
<evidence type="ECO:0000256" key="7">
    <source>
        <dbReference type="ARBA" id="ARBA00049158"/>
    </source>
</evidence>
<comment type="similarity">
    <text evidence="2 8">Belongs to the PHP hydrolase family. HisK subfamily.</text>
</comment>
<sequence>MIRADYHVHSEFSSDSSTPMEDMIEKAIELGLERICFTDHMDYDFPVTSTYTFVFEPEDYFRKLAELKGKYEGKIKILRGIELGLQPHLGQRYQQLVNEYPFDFMIGSTHLVRKLDPYLSEYWDGRSKEEGVRMYFEEITQNLITNPCFLINGHLDYMIRYAPDTNKDFTYEKYAESIDTMLQTIIDHGKGIEVNTSGFKYGLSVPHPHTDILKRYRELGGELITIGSDAHKPEHLAFDFDRAEKLLLELGFRYYAVYEEQKPILLPLGK</sequence>
<keyword evidence="5 8" id="KW-0378">Hydrolase</keyword>
<dbReference type="RefSeq" id="WP_073272389.1">
    <property type="nucleotide sequence ID" value="NZ_FRAC01000006.1"/>
</dbReference>
<accession>A0A1M6KB60</accession>
<dbReference type="SMART" id="SM00481">
    <property type="entry name" value="POLIIIAc"/>
    <property type="match status" value="1"/>
</dbReference>
<dbReference type="Gene3D" id="3.20.20.140">
    <property type="entry name" value="Metal-dependent hydrolases"/>
    <property type="match status" value="1"/>
</dbReference>
<keyword evidence="4 8" id="KW-0028">Amino-acid biosynthesis</keyword>
<name>A0A1M6KB60_9FIRM</name>
<evidence type="ECO:0000313" key="10">
    <source>
        <dbReference type="EMBL" id="SHJ56201.1"/>
    </source>
</evidence>
<dbReference type="PANTHER" id="PTHR21039">
    <property type="entry name" value="HISTIDINOL PHOSPHATASE-RELATED"/>
    <property type="match status" value="1"/>
</dbReference>
<dbReference type="GO" id="GO:0000105">
    <property type="term" value="P:L-histidine biosynthetic process"/>
    <property type="evidence" value="ECO:0007669"/>
    <property type="project" value="UniProtKB-UniRule"/>
</dbReference>
<dbReference type="STRING" id="1121322.SAMN02745136_00389"/>
<dbReference type="AlphaFoldDB" id="A0A1M6KB60"/>
<evidence type="ECO:0000259" key="9">
    <source>
        <dbReference type="SMART" id="SM00481"/>
    </source>
</evidence>
<evidence type="ECO:0000256" key="6">
    <source>
        <dbReference type="ARBA" id="ARBA00023102"/>
    </source>
</evidence>
<dbReference type="InterPro" id="IPR004013">
    <property type="entry name" value="PHP_dom"/>
</dbReference>
<gene>
    <name evidence="10" type="ORF">SAMN02745136_00389</name>
</gene>
<dbReference type="InterPro" id="IPR016195">
    <property type="entry name" value="Pol/histidinol_Pase-like"/>
</dbReference>
<dbReference type="Pfam" id="PF02811">
    <property type="entry name" value="PHP"/>
    <property type="match status" value="1"/>
</dbReference>
<evidence type="ECO:0000256" key="2">
    <source>
        <dbReference type="ARBA" id="ARBA00009152"/>
    </source>
</evidence>
<reference evidence="10 11" key="1">
    <citation type="submission" date="2016-11" db="EMBL/GenBank/DDBJ databases">
        <authorList>
            <person name="Jaros S."/>
            <person name="Januszkiewicz K."/>
            <person name="Wedrychowicz H."/>
        </authorList>
    </citation>
    <scope>NUCLEOTIDE SEQUENCE [LARGE SCALE GENOMIC DNA]</scope>
    <source>
        <strain evidence="10 11">DSM 15929</strain>
    </source>
</reference>
<dbReference type="EC" id="3.1.3.15" evidence="3 8"/>
<keyword evidence="11" id="KW-1185">Reference proteome</keyword>
<evidence type="ECO:0000256" key="1">
    <source>
        <dbReference type="ARBA" id="ARBA00004970"/>
    </source>
</evidence>
<proteinExistence type="inferred from homology"/>
<protein>
    <recommendedName>
        <fullName evidence="3 8">Histidinol-phosphatase</fullName>
        <shortName evidence="8">HolPase</shortName>
        <ecNumber evidence="3 8">3.1.3.15</ecNumber>
    </recommendedName>
</protein>
<comment type="pathway">
    <text evidence="1 8">Amino-acid biosynthesis; L-histidine biosynthesis; L-histidine from 5-phospho-alpha-D-ribose 1-diphosphate: step 8/9.</text>
</comment>
<dbReference type="EMBL" id="FRAC01000006">
    <property type="protein sequence ID" value="SHJ56201.1"/>
    <property type="molecule type" value="Genomic_DNA"/>
</dbReference>
<dbReference type="UniPathway" id="UPA00031">
    <property type="reaction ID" value="UER00013"/>
</dbReference>
<dbReference type="InterPro" id="IPR010140">
    <property type="entry name" value="Histidinol_P_phosphatase_HisJ"/>
</dbReference>
<evidence type="ECO:0000313" key="11">
    <source>
        <dbReference type="Proteomes" id="UP000184386"/>
    </source>
</evidence>
<dbReference type="GO" id="GO:0005737">
    <property type="term" value="C:cytoplasm"/>
    <property type="evidence" value="ECO:0007669"/>
    <property type="project" value="TreeGrafter"/>
</dbReference>
<dbReference type="OrthoDB" id="9775255at2"/>